<dbReference type="AlphaFoldDB" id="A0A915JFP2"/>
<keyword evidence="1" id="KW-1185">Reference proteome</keyword>
<organism evidence="1 2">
    <name type="scientific">Romanomermis culicivorax</name>
    <name type="common">Nematode worm</name>
    <dbReference type="NCBI Taxonomy" id="13658"/>
    <lineage>
        <taxon>Eukaryota</taxon>
        <taxon>Metazoa</taxon>
        <taxon>Ecdysozoa</taxon>
        <taxon>Nematoda</taxon>
        <taxon>Enoplea</taxon>
        <taxon>Dorylaimia</taxon>
        <taxon>Mermithida</taxon>
        <taxon>Mermithoidea</taxon>
        <taxon>Mermithidae</taxon>
        <taxon>Romanomermis</taxon>
    </lineage>
</organism>
<dbReference type="WBParaSite" id="nRc.2.0.1.t25004-RA">
    <property type="protein sequence ID" value="nRc.2.0.1.t25004-RA"/>
    <property type="gene ID" value="nRc.2.0.1.g25004"/>
</dbReference>
<name>A0A915JFP2_ROMCU</name>
<dbReference type="Proteomes" id="UP000887565">
    <property type="component" value="Unplaced"/>
</dbReference>
<proteinExistence type="predicted"/>
<evidence type="ECO:0000313" key="1">
    <source>
        <dbReference type="Proteomes" id="UP000887565"/>
    </source>
</evidence>
<reference evidence="2" key="1">
    <citation type="submission" date="2022-11" db="UniProtKB">
        <authorList>
            <consortium name="WormBaseParasite"/>
        </authorList>
    </citation>
    <scope>IDENTIFICATION</scope>
</reference>
<protein>
    <submittedName>
        <fullName evidence="2">Uncharacterized protein</fullName>
    </submittedName>
</protein>
<evidence type="ECO:0000313" key="2">
    <source>
        <dbReference type="WBParaSite" id="nRc.2.0.1.t25004-RA"/>
    </source>
</evidence>
<accession>A0A915JFP2</accession>
<sequence length="132" mass="14591">MNKSALIQPTAIATETNTMTSDQTLRDIPEESTVDQATTMDIEPQEPETVAAPAAPAVDPTIYPATPAVLPGPLMNPDSQWNALATALAAYHFPLPRPRTLFFEHHWMDYHDQLWDEMNCILLLPPMSPPIA</sequence>